<dbReference type="EMBL" id="LNCU01000064">
    <property type="protein sequence ID" value="KWV55221.1"/>
    <property type="molecule type" value="Genomic_DNA"/>
</dbReference>
<protein>
    <recommendedName>
        <fullName evidence="6">Carbohydrate ABC transporter substrate-binding protein (CUT1 family)</fullName>
    </recommendedName>
</protein>
<dbReference type="PANTHER" id="PTHR43649:SF30">
    <property type="entry name" value="ABC TRANSPORTER SUBSTRATE-BINDING PROTEIN"/>
    <property type="match status" value="1"/>
</dbReference>
<reference evidence="4 5" key="1">
    <citation type="submission" date="2015-11" db="EMBL/GenBank/DDBJ databases">
        <title>Draft Genome Sequence of the Strain BR 10303 (Bradyrhizobium sp.) isolated from nodules of Centrolobium paraense.</title>
        <authorList>
            <person name="Zelli J.E."/>
            <person name="Simoes-Araujo J.L."/>
            <person name="Barauna A.C."/>
            <person name="Silva K."/>
        </authorList>
    </citation>
    <scope>NUCLEOTIDE SEQUENCE [LARGE SCALE GENOMIC DNA]</scope>
    <source>
        <strain evidence="4 5">BR 10303</strain>
    </source>
</reference>
<comment type="subcellular location">
    <subcellularLocation>
        <location evidence="1">Periplasm</location>
    </subcellularLocation>
</comment>
<dbReference type="OrthoDB" id="2509690at2"/>
<comment type="caution">
    <text evidence="4">The sequence shown here is derived from an EMBL/GenBank/DDBJ whole genome shotgun (WGS) entry which is preliminary data.</text>
</comment>
<keyword evidence="3" id="KW-0574">Periplasm</keyword>
<evidence type="ECO:0000256" key="3">
    <source>
        <dbReference type="ARBA" id="ARBA00022764"/>
    </source>
</evidence>
<evidence type="ECO:0008006" key="6">
    <source>
        <dbReference type="Google" id="ProtNLM"/>
    </source>
</evidence>
<dbReference type="SUPFAM" id="SSF53850">
    <property type="entry name" value="Periplasmic binding protein-like II"/>
    <property type="match status" value="1"/>
</dbReference>
<name>A0A125Q8T3_9BRAD</name>
<proteinExistence type="inferred from homology"/>
<evidence type="ECO:0000256" key="1">
    <source>
        <dbReference type="ARBA" id="ARBA00004418"/>
    </source>
</evidence>
<keyword evidence="5" id="KW-1185">Reference proteome</keyword>
<dbReference type="GO" id="GO:0042597">
    <property type="term" value="C:periplasmic space"/>
    <property type="evidence" value="ECO:0007669"/>
    <property type="project" value="UniProtKB-SubCell"/>
</dbReference>
<organism evidence="4 5">
    <name type="scientific">Bradyrhizobium macuxiense</name>
    <dbReference type="NCBI Taxonomy" id="1755647"/>
    <lineage>
        <taxon>Bacteria</taxon>
        <taxon>Pseudomonadati</taxon>
        <taxon>Pseudomonadota</taxon>
        <taxon>Alphaproteobacteria</taxon>
        <taxon>Hyphomicrobiales</taxon>
        <taxon>Nitrobacteraceae</taxon>
        <taxon>Bradyrhizobium</taxon>
    </lineage>
</organism>
<sequence>MFKLTRRHLLAGSSSLLLTMGPREGAMSSPVQTISIKVAAAPSIYQQAFASVIEAFKQQNPSVAVELIPAVREDEELVQLTLRSAIVGDIPDVLFMSPNLMRLLVDRKLAVPLETVGATAASLQSLGLIRGAEGMGQIAGRQYGTPMGVSTPVIAYNAELVRKVGASPDQFPTSWPETISLISRIHLSDPGIIGGFFEYDNTGNWTYKALVATLGGRMMSPDDKVILFDDPKGLEALRILRAFAQAGQGAADMTRDQARQAFSAGRIGVLVTSSGALPGLERQANGVFTLKAAPLPLGSEDGKVPAAGTVAMILAKDDGKRRAAWQLLQFVIGVEAQTIIGQQTGLVSVNRLALEDPNRLGSYMKARPNQGAAVTQLSRLTEWYAFPGENSIRISDAIKRHLQAVLTLKRTPEEALAFMRTEIGALLGT</sequence>
<gene>
    <name evidence="4" type="ORF">AS156_06005</name>
</gene>
<dbReference type="PANTHER" id="PTHR43649">
    <property type="entry name" value="ARABINOSE-BINDING PROTEIN-RELATED"/>
    <property type="match status" value="1"/>
</dbReference>
<dbReference type="InterPro" id="IPR050490">
    <property type="entry name" value="Bact_solute-bd_prot1"/>
</dbReference>
<dbReference type="Pfam" id="PF01547">
    <property type="entry name" value="SBP_bac_1"/>
    <property type="match status" value="1"/>
</dbReference>
<dbReference type="Gene3D" id="3.40.190.10">
    <property type="entry name" value="Periplasmic binding protein-like II"/>
    <property type="match status" value="1"/>
</dbReference>
<dbReference type="Proteomes" id="UP000057737">
    <property type="component" value="Unassembled WGS sequence"/>
</dbReference>
<evidence type="ECO:0000313" key="5">
    <source>
        <dbReference type="Proteomes" id="UP000057737"/>
    </source>
</evidence>
<evidence type="ECO:0000313" key="4">
    <source>
        <dbReference type="EMBL" id="KWV55221.1"/>
    </source>
</evidence>
<comment type="similarity">
    <text evidence="2">Belongs to the bacterial solute-binding protein 1 family.</text>
</comment>
<dbReference type="AlphaFoldDB" id="A0A125Q8T3"/>
<dbReference type="InterPro" id="IPR006059">
    <property type="entry name" value="SBP"/>
</dbReference>
<accession>A0A125Q8T3</accession>
<evidence type="ECO:0000256" key="2">
    <source>
        <dbReference type="ARBA" id="ARBA00008520"/>
    </source>
</evidence>
<dbReference type="RefSeq" id="WP_066507466.1">
    <property type="nucleotide sequence ID" value="NZ_LNCU01000064.1"/>
</dbReference>